<accession>Q1LP98</accession>
<feature type="domain" description="Type III secretion system flagellar brake protein YcgR PilZN" evidence="5">
    <location>
        <begin position="99"/>
        <end position="181"/>
    </location>
</feature>
<evidence type="ECO:0000313" key="6">
    <source>
        <dbReference type="EMBL" id="ABF08028.1"/>
    </source>
</evidence>
<dbReference type="GO" id="GO:0035438">
    <property type="term" value="F:cyclic-di-GMP binding"/>
    <property type="evidence" value="ECO:0007669"/>
    <property type="project" value="InterPro"/>
</dbReference>
<organism evidence="6 7">
    <name type="scientific">Cupriavidus metallidurans (strain ATCC 43123 / DSM 2839 / NBRC 102507 / CH34)</name>
    <name type="common">Ralstonia metallidurans</name>
    <dbReference type="NCBI Taxonomy" id="266264"/>
    <lineage>
        <taxon>Bacteria</taxon>
        <taxon>Pseudomonadati</taxon>
        <taxon>Pseudomonadota</taxon>
        <taxon>Betaproteobacteria</taxon>
        <taxon>Burkholderiales</taxon>
        <taxon>Burkholderiaceae</taxon>
        <taxon>Cupriavidus</taxon>
    </lineage>
</organism>
<dbReference type="STRING" id="266264.Rmet_1142"/>
<dbReference type="Pfam" id="PF07238">
    <property type="entry name" value="PilZ"/>
    <property type="match status" value="1"/>
</dbReference>
<dbReference type="Proteomes" id="UP000002429">
    <property type="component" value="Chromosome"/>
</dbReference>
<proteinExistence type="predicted"/>
<dbReference type="EMBL" id="CP000352">
    <property type="protein sequence ID" value="ABF08028.1"/>
    <property type="molecule type" value="Genomic_DNA"/>
</dbReference>
<keyword evidence="7" id="KW-1185">Reference proteome</keyword>
<evidence type="ECO:0008006" key="8">
    <source>
        <dbReference type="Google" id="ProtNLM"/>
    </source>
</evidence>
<dbReference type="AlphaFoldDB" id="Q1LP98"/>
<dbReference type="Gene3D" id="2.40.10.220">
    <property type="entry name" value="predicted glycosyltransferase like domains"/>
    <property type="match status" value="1"/>
</dbReference>
<dbReference type="SUPFAM" id="SSF141371">
    <property type="entry name" value="PilZ domain-like"/>
    <property type="match status" value="2"/>
</dbReference>
<reference evidence="7" key="1">
    <citation type="journal article" date="2010" name="PLoS ONE">
        <title>The complete genome sequence of Cupriavidus metallidurans strain CH34, a master survivalist in harsh and anthropogenic environments.</title>
        <authorList>
            <person name="Janssen P.J."/>
            <person name="Van Houdt R."/>
            <person name="Moors H."/>
            <person name="Monsieurs P."/>
            <person name="Morin N."/>
            <person name="Michaux A."/>
            <person name="Benotmane M.A."/>
            <person name="Leys N."/>
            <person name="Vallaeys T."/>
            <person name="Lapidus A."/>
            <person name="Monchy S."/>
            <person name="Medigue C."/>
            <person name="Taghavi S."/>
            <person name="McCorkle S."/>
            <person name="Dunn J."/>
            <person name="van der Lelie D."/>
            <person name="Mergeay M."/>
        </authorList>
    </citation>
    <scope>NUCLEOTIDE SEQUENCE [LARGE SCALE GENOMIC DNA]</scope>
    <source>
        <strain evidence="7">ATCC 43123 / DSM 2839 / NBRC 102507 / CH34</strain>
    </source>
</reference>
<dbReference type="KEGG" id="rme:Rmet_1142"/>
<keyword evidence="3" id="KW-0975">Bacterial flagellum</keyword>
<dbReference type="InterPro" id="IPR009926">
    <property type="entry name" value="T3SS_YcgR_PilZN"/>
</dbReference>
<evidence type="ECO:0000259" key="4">
    <source>
        <dbReference type="Pfam" id="PF07238"/>
    </source>
</evidence>
<dbReference type="eggNOG" id="COG5581">
    <property type="taxonomic scope" value="Bacteria"/>
</dbReference>
<dbReference type="Pfam" id="PF12945">
    <property type="entry name" value="PilZNR"/>
    <property type="match status" value="1"/>
</dbReference>
<gene>
    <name evidence="6" type="ordered locus">Rmet_1142</name>
</gene>
<evidence type="ECO:0000259" key="5">
    <source>
        <dbReference type="Pfam" id="PF12945"/>
    </source>
</evidence>
<protein>
    <recommendedName>
        <fullName evidence="8">Flagellar brake protein</fullName>
    </recommendedName>
</protein>
<dbReference type="HOGENOM" id="CLU_073573_0_0_4"/>
<dbReference type="InterPro" id="IPR009875">
    <property type="entry name" value="PilZ_domain"/>
</dbReference>
<dbReference type="Gene3D" id="2.30.110.10">
    <property type="entry name" value="Electron Transport, Fmn-binding Protein, Chain A"/>
    <property type="match status" value="1"/>
</dbReference>
<evidence type="ECO:0000256" key="2">
    <source>
        <dbReference type="ARBA" id="ARBA00022741"/>
    </source>
</evidence>
<dbReference type="InterPro" id="IPR012349">
    <property type="entry name" value="Split_barrel_FMN-bd"/>
</dbReference>
<evidence type="ECO:0000256" key="3">
    <source>
        <dbReference type="ARBA" id="ARBA00023143"/>
    </source>
</evidence>
<name>Q1LP98_CUPMC</name>
<sequence length="321" mass="34614">MHRAAFPLVRSRRISWSRVHTMILLSPQDLPVGQPLPWSLLDEQGNLMLDSGSIIPDARDLALVFRHGQVCRPDDIPEAGNEPEVQTASRLSAGPLGLQVGTLLHVKTPGEKSRAAASRLIGFVDQGLFITWPTLGGRDLMLQAGEPLLLRGFSGQAIHSFTSTITAVCRSPFRYLVLSAPAQTEQMPVRRAARVPTRLAAYLTEGGDEDGQPSNAGMDDRMSQGMARLGVLSDLSTGGALVQTSSLAPAVGQKVRLRFRLKTASLDAEVIIDGTVRSAASPDDDEFPAFGVAFDALGERELTLLQCFIYEQLLATTCMPV</sequence>
<keyword evidence="1" id="KW-0973">c-di-GMP</keyword>
<feature type="domain" description="PilZ" evidence="4">
    <location>
        <begin position="190"/>
        <end position="310"/>
    </location>
</feature>
<evidence type="ECO:0000256" key="1">
    <source>
        <dbReference type="ARBA" id="ARBA00022636"/>
    </source>
</evidence>
<keyword evidence="2" id="KW-0547">Nucleotide-binding</keyword>
<evidence type="ECO:0000313" key="7">
    <source>
        <dbReference type="Proteomes" id="UP000002429"/>
    </source>
</evidence>